<comment type="caution">
    <text evidence="1">The sequence shown here is derived from an EMBL/GenBank/DDBJ whole genome shotgun (WGS) entry which is preliminary data.</text>
</comment>
<sequence>MSWDGHDEPEDFITRCRECAREIYSQWYHTDHDRDDHDALPETQVQRLERQVRELQEQVRLLGHVHES</sequence>
<dbReference type="AlphaFoldDB" id="A0A0F9NFZ9"/>
<dbReference type="EMBL" id="LAZR01003423">
    <property type="protein sequence ID" value="KKN18485.1"/>
    <property type="molecule type" value="Genomic_DNA"/>
</dbReference>
<gene>
    <name evidence="1" type="ORF">LCGC14_0955430</name>
</gene>
<organism evidence="1">
    <name type="scientific">marine sediment metagenome</name>
    <dbReference type="NCBI Taxonomy" id="412755"/>
    <lineage>
        <taxon>unclassified sequences</taxon>
        <taxon>metagenomes</taxon>
        <taxon>ecological metagenomes</taxon>
    </lineage>
</organism>
<accession>A0A0F9NFZ9</accession>
<name>A0A0F9NFZ9_9ZZZZ</name>
<evidence type="ECO:0000313" key="1">
    <source>
        <dbReference type="EMBL" id="KKN18485.1"/>
    </source>
</evidence>
<proteinExistence type="predicted"/>
<reference evidence="1" key="1">
    <citation type="journal article" date="2015" name="Nature">
        <title>Complex archaea that bridge the gap between prokaryotes and eukaryotes.</title>
        <authorList>
            <person name="Spang A."/>
            <person name="Saw J.H."/>
            <person name="Jorgensen S.L."/>
            <person name="Zaremba-Niedzwiedzka K."/>
            <person name="Martijn J."/>
            <person name="Lind A.E."/>
            <person name="van Eijk R."/>
            <person name="Schleper C."/>
            <person name="Guy L."/>
            <person name="Ettema T.J."/>
        </authorList>
    </citation>
    <scope>NUCLEOTIDE SEQUENCE</scope>
</reference>
<protein>
    <submittedName>
        <fullName evidence="1">Uncharacterized protein</fullName>
    </submittedName>
</protein>